<proteinExistence type="predicted"/>
<evidence type="ECO:0000313" key="3">
    <source>
        <dbReference type="Proteomes" id="UP000316213"/>
    </source>
</evidence>
<dbReference type="Proteomes" id="UP000316213">
    <property type="component" value="Unassembled WGS sequence"/>
</dbReference>
<name>A0A5C6A6A7_9BACT</name>
<gene>
    <name evidence="2" type="ORF">Pla100_35650</name>
</gene>
<dbReference type="EMBL" id="SJPM01000007">
    <property type="protein sequence ID" value="TWT94986.1"/>
    <property type="molecule type" value="Genomic_DNA"/>
</dbReference>
<accession>A0A5C6A6A7</accession>
<protein>
    <recommendedName>
        <fullName evidence="4">3-keto-disaccharide hydrolase domain-containing protein</fullName>
    </recommendedName>
</protein>
<dbReference type="RefSeq" id="WP_146578937.1">
    <property type="nucleotide sequence ID" value="NZ_SJPM01000007.1"/>
</dbReference>
<dbReference type="OrthoDB" id="262084at2"/>
<comment type="caution">
    <text evidence="2">The sequence shown here is derived from an EMBL/GenBank/DDBJ whole genome shotgun (WGS) entry which is preliminary data.</text>
</comment>
<evidence type="ECO:0000313" key="2">
    <source>
        <dbReference type="EMBL" id="TWT94986.1"/>
    </source>
</evidence>
<keyword evidence="1" id="KW-0732">Signal</keyword>
<feature type="chain" id="PRO_5022831538" description="3-keto-disaccharide hydrolase domain-containing protein" evidence="1">
    <location>
        <begin position="21"/>
        <end position="219"/>
    </location>
</feature>
<reference evidence="2 3" key="1">
    <citation type="submission" date="2019-02" db="EMBL/GenBank/DDBJ databases">
        <title>Deep-cultivation of Planctomycetes and their phenomic and genomic characterization uncovers novel biology.</title>
        <authorList>
            <person name="Wiegand S."/>
            <person name="Jogler M."/>
            <person name="Boedeker C."/>
            <person name="Pinto D."/>
            <person name="Vollmers J."/>
            <person name="Rivas-Marin E."/>
            <person name="Kohn T."/>
            <person name="Peeters S.H."/>
            <person name="Heuer A."/>
            <person name="Rast P."/>
            <person name="Oberbeckmann S."/>
            <person name="Bunk B."/>
            <person name="Jeske O."/>
            <person name="Meyerdierks A."/>
            <person name="Storesund J.E."/>
            <person name="Kallscheuer N."/>
            <person name="Luecker S."/>
            <person name="Lage O.M."/>
            <person name="Pohl T."/>
            <person name="Merkel B.J."/>
            <person name="Hornburger P."/>
            <person name="Mueller R.-W."/>
            <person name="Bruemmer F."/>
            <person name="Labrenz M."/>
            <person name="Spormann A.M."/>
            <person name="Op Den Camp H."/>
            <person name="Overmann J."/>
            <person name="Amann R."/>
            <person name="Jetten M.S.M."/>
            <person name="Mascher T."/>
            <person name="Medema M.H."/>
            <person name="Devos D.P."/>
            <person name="Kaster A.-K."/>
            <person name="Ovreas L."/>
            <person name="Rohde M."/>
            <person name="Galperin M.Y."/>
            <person name="Jogler C."/>
        </authorList>
    </citation>
    <scope>NUCLEOTIDE SEQUENCE [LARGE SCALE GENOMIC DNA]</scope>
    <source>
        <strain evidence="2 3">Pla100</strain>
    </source>
</reference>
<evidence type="ECO:0008006" key="4">
    <source>
        <dbReference type="Google" id="ProtNLM"/>
    </source>
</evidence>
<dbReference type="AlphaFoldDB" id="A0A5C6A6A7"/>
<dbReference type="Gene3D" id="2.60.120.560">
    <property type="entry name" value="Exo-inulinase, domain 1"/>
    <property type="match status" value="1"/>
</dbReference>
<evidence type="ECO:0000256" key="1">
    <source>
        <dbReference type="SAM" id="SignalP"/>
    </source>
</evidence>
<keyword evidence="3" id="KW-1185">Reference proteome</keyword>
<feature type="signal peptide" evidence="1">
    <location>
        <begin position="1"/>
        <end position="20"/>
    </location>
</feature>
<organism evidence="2 3">
    <name type="scientific">Neorhodopirellula pilleata</name>
    <dbReference type="NCBI Taxonomy" id="2714738"/>
    <lineage>
        <taxon>Bacteria</taxon>
        <taxon>Pseudomonadati</taxon>
        <taxon>Planctomycetota</taxon>
        <taxon>Planctomycetia</taxon>
        <taxon>Pirellulales</taxon>
        <taxon>Pirellulaceae</taxon>
        <taxon>Neorhodopirellula</taxon>
    </lineage>
</organism>
<sequence precursor="true">MNRISTFCLLLIFGTFVARGQASESPATVLGTPERLIVSSPFDQDHPKTRKKPLLDWQAGIGVWWIADGALHGDEVAEDKHASSLTYHVDATHLVIRGEFRLGSATHIAFGCRDDIKPHHHLARTFISRDGIWITHMSGIAKTTKSIKIAELKTPLDPDAWYSIMIEIIGDQYRVQVGEHVVAAKHSRFADGKGIVALITKGQGAQLKNVALWHAQPNN</sequence>